<accession>A0ABU5CVL1</accession>
<evidence type="ECO:0000313" key="2">
    <source>
        <dbReference type="Proteomes" id="UP001275315"/>
    </source>
</evidence>
<reference evidence="1 2" key="1">
    <citation type="submission" date="2023-10" db="EMBL/GenBank/DDBJ databases">
        <title>Virgibacillus soli CC-YMP-6 genome.</title>
        <authorList>
            <person name="Miliotis G."/>
            <person name="Sengupta P."/>
            <person name="Hameed A."/>
            <person name="Chuvochina M."/>
            <person name="Mcdonagh F."/>
            <person name="Simpson A.C."/>
            <person name="Singh N.K."/>
            <person name="Rekha P.D."/>
            <person name="Raman K."/>
            <person name="Hugenholtz P."/>
            <person name="Venkateswaran K."/>
        </authorList>
    </citation>
    <scope>NUCLEOTIDE SEQUENCE [LARGE SCALE GENOMIC DNA]</scope>
    <source>
        <strain evidence="1 2">CC-YMP-6</strain>
    </source>
</reference>
<evidence type="ECO:0000313" key="1">
    <source>
        <dbReference type="EMBL" id="MDY0410419.1"/>
    </source>
</evidence>
<dbReference type="Proteomes" id="UP001275315">
    <property type="component" value="Unassembled WGS sequence"/>
</dbReference>
<sequence length="103" mass="12049">MNKEIDEKVIANYKQDEYMMIACFVQWCMHNEIDATALYKKAYPTQPHNSLLEEVLDTIGENQINEQVSLDAVLQLLQIFGNDDLAFTVQEEAEKIRKRKLNR</sequence>
<organism evidence="1 2">
    <name type="scientific">Paracerasibacillus soli</name>
    <dbReference type="NCBI Taxonomy" id="480284"/>
    <lineage>
        <taxon>Bacteria</taxon>
        <taxon>Bacillati</taxon>
        <taxon>Bacillota</taxon>
        <taxon>Bacilli</taxon>
        <taxon>Bacillales</taxon>
        <taxon>Bacillaceae</taxon>
        <taxon>Paracerasibacillus</taxon>
    </lineage>
</organism>
<name>A0ABU5CVL1_9BACI</name>
<keyword evidence="2" id="KW-1185">Reference proteome</keyword>
<comment type="caution">
    <text evidence="1">The sequence shown here is derived from an EMBL/GenBank/DDBJ whole genome shotgun (WGS) entry which is preliminary data.</text>
</comment>
<dbReference type="RefSeq" id="WP_320381299.1">
    <property type="nucleotide sequence ID" value="NZ_JAWDIQ010000003.1"/>
</dbReference>
<gene>
    <name evidence="1" type="ORF">RWD45_20065</name>
</gene>
<proteinExistence type="predicted"/>
<dbReference type="EMBL" id="JAWDIQ010000003">
    <property type="protein sequence ID" value="MDY0410419.1"/>
    <property type="molecule type" value="Genomic_DNA"/>
</dbReference>
<protein>
    <recommendedName>
        <fullName evidence="3">YxiS</fullName>
    </recommendedName>
</protein>
<evidence type="ECO:0008006" key="3">
    <source>
        <dbReference type="Google" id="ProtNLM"/>
    </source>
</evidence>